<proteinExistence type="predicted"/>
<keyword evidence="3" id="KW-1185">Reference proteome</keyword>
<comment type="caution">
    <text evidence="2">The sequence shown here is derived from an EMBL/GenBank/DDBJ whole genome shotgun (WGS) entry which is preliminary data.</text>
</comment>
<dbReference type="RefSeq" id="XP_067927426.1">
    <property type="nucleotide sequence ID" value="XM_068060595.1"/>
</dbReference>
<sequence>MNELGERLSARSRGGGRVETHRRSRDRQKRREGAYTDL</sequence>
<evidence type="ECO:0000313" key="3">
    <source>
        <dbReference type="Proteomes" id="UP000221165"/>
    </source>
</evidence>
<dbReference type="EMBL" id="MIGC01000157">
    <property type="protein sequence ID" value="PHJ25780.1"/>
    <property type="molecule type" value="Genomic_DNA"/>
</dbReference>
<dbReference type="AlphaFoldDB" id="A0A2C6L188"/>
<dbReference type="VEuPathDB" id="ToxoDB:CSUI_000361"/>
<dbReference type="Proteomes" id="UP000221165">
    <property type="component" value="Unassembled WGS sequence"/>
</dbReference>
<feature type="region of interest" description="Disordered" evidence="1">
    <location>
        <begin position="1"/>
        <end position="38"/>
    </location>
</feature>
<name>A0A2C6L188_9APIC</name>
<protein>
    <submittedName>
        <fullName evidence="2">Uncharacterized protein</fullName>
    </submittedName>
</protein>
<organism evidence="2 3">
    <name type="scientific">Cystoisospora suis</name>
    <dbReference type="NCBI Taxonomy" id="483139"/>
    <lineage>
        <taxon>Eukaryota</taxon>
        <taxon>Sar</taxon>
        <taxon>Alveolata</taxon>
        <taxon>Apicomplexa</taxon>
        <taxon>Conoidasida</taxon>
        <taxon>Coccidia</taxon>
        <taxon>Eucoccidiorida</taxon>
        <taxon>Eimeriorina</taxon>
        <taxon>Sarcocystidae</taxon>
        <taxon>Cystoisospora</taxon>
    </lineage>
</organism>
<evidence type="ECO:0000256" key="1">
    <source>
        <dbReference type="SAM" id="MobiDB-lite"/>
    </source>
</evidence>
<evidence type="ECO:0000313" key="2">
    <source>
        <dbReference type="EMBL" id="PHJ25780.1"/>
    </source>
</evidence>
<gene>
    <name evidence="2" type="ORF">CSUI_000361</name>
</gene>
<accession>A0A2C6L188</accession>
<dbReference type="GeneID" id="94423806"/>
<feature type="compositionally biased region" description="Basic and acidic residues" evidence="1">
    <location>
        <begin position="29"/>
        <end position="38"/>
    </location>
</feature>
<reference evidence="2 3" key="1">
    <citation type="journal article" date="2017" name="Int. J. Parasitol.">
        <title>The genome of the protozoan parasite Cystoisospora suis and a reverse vaccinology approach to identify vaccine candidates.</title>
        <authorList>
            <person name="Palmieri N."/>
            <person name="Shrestha A."/>
            <person name="Ruttkowski B."/>
            <person name="Beck T."/>
            <person name="Vogl C."/>
            <person name="Tomley F."/>
            <person name="Blake D.P."/>
            <person name="Joachim A."/>
        </authorList>
    </citation>
    <scope>NUCLEOTIDE SEQUENCE [LARGE SCALE GENOMIC DNA]</scope>
    <source>
        <strain evidence="2 3">Wien I</strain>
    </source>
</reference>